<feature type="compositionally biased region" description="Low complexity" evidence="1">
    <location>
        <begin position="263"/>
        <end position="292"/>
    </location>
</feature>
<comment type="caution">
    <text evidence="2">The sequence shown here is derived from an EMBL/GenBank/DDBJ whole genome shotgun (WGS) entry which is preliminary data.</text>
</comment>
<keyword evidence="3" id="KW-1185">Reference proteome</keyword>
<name>A0A9P8Q9L1_WICPI</name>
<sequence length="347" mass="37567">MTWTSSTSSTGSLTSRSLTDPIDLKRLNAVVLIVLTLLGSPTINDVTDTWDGQREDQNPTFRQFSVDLASFSESFIDVIGLGGLVEMHRDWILSSLDLQNRRRNLEQCGVLCEIRDSQQHTYQDVGIDTSFVGFIDDNGTVLLHDKVCGHFSQQNTVSHELQLRTLVNVGVETDLMRHFITMVTHFHRHSFGHGHSGNTTRLSDTDHQLGIISFNASSISGRLATMLSDSEDERPSNLRICSAAQFLKDSALRECSNLERRSTSSSSESSSSASSSEDSSSWSSSSSSSSELSSFSSRLASVAAVSASTSSSSSSSSSSLSLSKSASSSISALPLANSFSMTRDLHV</sequence>
<evidence type="ECO:0000256" key="1">
    <source>
        <dbReference type="SAM" id="MobiDB-lite"/>
    </source>
</evidence>
<dbReference type="EMBL" id="JAEUBG010001919">
    <property type="protein sequence ID" value="KAH3685557.1"/>
    <property type="molecule type" value="Genomic_DNA"/>
</dbReference>
<organism evidence="2 3">
    <name type="scientific">Wickerhamomyces pijperi</name>
    <name type="common">Yeast</name>
    <name type="synonym">Pichia pijperi</name>
    <dbReference type="NCBI Taxonomy" id="599730"/>
    <lineage>
        <taxon>Eukaryota</taxon>
        <taxon>Fungi</taxon>
        <taxon>Dikarya</taxon>
        <taxon>Ascomycota</taxon>
        <taxon>Saccharomycotina</taxon>
        <taxon>Saccharomycetes</taxon>
        <taxon>Phaffomycetales</taxon>
        <taxon>Wickerhamomycetaceae</taxon>
        <taxon>Wickerhamomyces</taxon>
    </lineage>
</organism>
<dbReference type="OrthoDB" id="10618960at2759"/>
<reference evidence="2" key="1">
    <citation type="journal article" date="2021" name="Open Biol.">
        <title>Shared evolutionary footprints suggest mitochondrial oxidative damage underlies multiple complex I losses in fungi.</title>
        <authorList>
            <person name="Schikora-Tamarit M.A."/>
            <person name="Marcet-Houben M."/>
            <person name="Nosek J."/>
            <person name="Gabaldon T."/>
        </authorList>
    </citation>
    <scope>NUCLEOTIDE SEQUENCE</scope>
    <source>
        <strain evidence="2">CBS2887</strain>
    </source>
</reference>
<dbReference type="AlphaFoldDB" id="A0A9P8Q9L1"/>
<dbReference type="Proteomes" id="UP000774326">
    <property type="component" value="Unassembled WGS sequence"/>
</dbReference>
<feature type="region of interest" description="Disordered" evidence="1">
    <location>
        <begin position="259"/>
        <end position="292"/>
    </location>
</feature>
<gene>
    <name evidence="2" type="ORF">WICPIJ_003483</name>
</gene>
<evidence type="ECO:0000313" key="3">
    <source>
        <dbReference type="Proteomes" id="UP000774326"/>
    </source>
</evidence>
<protein>
    <submittedName>
        <fullName evidence="2">Uncharacterized protein</fullName>
    </submittedName>
</protein>
<reference evidence="2" key="2">
    <citation type="submission" date="2021-01" db="EMBL/GenBank/DDBJ databases">
        <authorList>
            <person name="Schikora-Tamarit M.A."/>
        </authorList>
    </citation>
    <scope>NUCLEOTIDE SEQUENCE</scope>
    <source>
        <strain evidence="2">CBS2887</strain>
    </source>
</reference>
<accession>A0A9P8Q9L1</accession>
<evidence type="ECO:0000313" key="2">
    <source>
        <dbReference type="EMBL" id="KAH3685557.1"/>
    </source>
</evidence>
<proteinExistence type="predicted"/>